<evidence type="ECO:0000313" key="4">
    <source>
        <dbReference type="Proteomes" id="UP000324629"/>
    </source>
</evidence>
<dbReference type="Gene3D" id="3.80.10.10">
    <property type="entry name" value="Ribonuclease Inhibitor"/>
    <property type="match status" value="1"/>
</dbReference>
<evidence type="ECO:0000313" key="3">
    <source>
        <dbReference type="EMBL" id="KAA3676115.1"/>
    </source>
</evidence>
<keyword evidence="4" id="KW-1185">Reference proteome</keyword>
<keyword evidence="2" id="KW-0677">Repeat</keyword>
<dbReference type="InterPro" id="IPR032675">
    <property type="entry name" value="LRR_dom_sf"/>
</dbReference>
<reference evidence="3 4" key="1">
    <citation type="journal article" date="2019" name="Gigascience">
        <title>Whole-genome sequence of the oriental lung fluke Paragonimus westermani.</title>
        <authorList>
            <person name="Oey H."/>
            <person name="Zakrzewski M."/>
            <person name="Narain K."/>
            <person name="Devi K.R."/>
            <person name="Agatsuma T."/>
            <person name="Nawaratna S."/>
            <person name="Gobert G.N."/>
            <person name="Jones M.K."/>
            <person name="Ragan M.A."/>
            <person name="McManus D.P."/>
            <person name="Krause L."/>
        </authorList>
    </citation>
    <scope>NUCLEOTIDE SEQUENCE [LARGE SCALE GENOMIC DNA]</scope>
    <source>
        <strain evidence="3 4">IND2009</strain>
    </source>
</reference>
<dbReference type="PROSITE" id="PS51450">
    <property type="entry name" value="LRR"/>
    <property type="match status" value="1"/>
</dbReference>
<dbReference type="SUPFAM" id="SSF52058">
    <property type="entry name" value="L domain-like"/>
    <property type="match status" value="1"/>
</dbReference>
<evidence type="ECO:0000256" key="1">
    <source>
        <dbReference type="ARBA" id="ARBA00022614"/>
    </source>
</evidence>
<comment type="caution">
    <text evidence="3">The sequence shown here is derived from an EMBL/GenBank/DDBJ whole genome shotgun (WGS) entry which is preliminary data.</text>
</comment>
<dbReference type="Proteomes" id="UP000324629">
    <property type="component" value="Unassembled WGS sequence"/>
</dbReference>
<protein>
    <submittedName>
        <fullName evidence="3">Uncharacterized protein</fullName>
    </submittedName>
</protein>
<keyword evidence="1" id="KW-0433">Leucine-rich repeat</keyword>
<dbReference type="EMBL" id="QNGE01002143">
    <property type="protein sequence ID" value="KAA3676115.1"/>
    <property type="molecule type" value="Genomic_DNA"/>
</dbReference>
<dbReference type="PANTHER" id="PTHR18849">
    <property type="entry name" value="LEUCINE RICH REPEAT PROTEIN"/>
    <property type="match status" value="1"/>
</dbReference>
<proteinExistence type="predicted"/>
<accession>A0A5J4NKK9</accession>
<name>A0A5J4NKK9_9TREM</name>
<gene>
    <name evidence="3" type="ORF">DEA37_0011327</name>
</gene>
<dbReference type="AlphaFoldDB" id="A0A5J4NKK9"/>
<organism evidence="3 4">
    <name type="scientific">Paragonimus westermani</name>
    <dbReference type="NCBI Taxonomy" id="34504"/>
    <lineage>
        <taxon>Eukaryota</taxon>
        <taxon>Metazoa</taxon>
        <taxon>Spiralia</taxon>
        <taxon>Lophotrochozoa</taxon>
        <taxon>Platyhelminthes</taxon>
        <taxon>Trematoda</taxon>
        <taxon>Digenea</taxon>
        <taxon>Plagiorchiida</taxon>
        <taxon>Troglotremata</taxon>
        <taxon>Troglotrematidae</taxon>
        <taxon>Paragonimus</taxon>
    </lineage>
</organism>
<dbReference type="InterPro" id="IPR001611">
    <property type="entry name" value="Leu-rich_rpt"/>
</dbReference>
<evidence type="ECO:0000256" key="2">
    <source>
        <dbReference type="ARBA" id="ARBA00022737"/>
    </source>
</evidence>
<dbReference type="PANTHER" id="PTHR18849:SF0">
    <property type="entry name" value="CILIA- AND FLAGELLA-ASSOCIATED PROTEIN 410-RELATED"/>
    <property type="match status" value="1"/>
</dbReference>
<sequence length="351" mass="39981">MNKLPSWSQAIDPKEHWKQVAVAIKACCEEVRSKGAVHLRQNWVYFASINLIIKRRSIPPRFGYDDNRRGLKRKLAESSYKDCKCHFVEQSKEVERAFLSGNSSRLCSLIRGCTGRRVGETACNKSWSLITNQSNRLDMWAENFEVHLGWPQLDGLDDRTRMGSQCHGYHHHSKYAEFAGRQHEVRLFSVVYHVHSTNKLCGLEPFGHCLFLQELYLRSNLIADIHEVAHLKHLTRLQKIWLEDNPCANTSTPETGTKIVESPGLSTGTTLDTTVENSSPAPVISYRFSVVRNLIHLTHLDHKDNMFEVALEESIKIHAEFLSDNRLTDLEYADGIDLLGLSAEDVQSVLS</sequence>